<dbReference type="SUPFAM" id="SSF49879">
    <property type="entry name" value="SMAD/FHA domain"/>
    <property type="match status" value="1"/>
</dbReference>
<accession>A0ABR5AGQ0</accession>
<dbReference type="PANTHER" id="PTHR23308">
    <property type="entry name" value="NUCLEAR INHIBITOR OF PROTEIN PHOSPHATASE-1"/>
    <property type="match status" value="1"/>
</dbReference>
<keyword evidence="3" id="KW-1185">Reference proteome</keyword>
<dbReference type="InterPro" id="IPR008984">
    <property type="entry name" value="SMAD_FHA_dom_sf"/>
</dbReference>
<proteinExistence type="predicted"/>
<dbReference type="Gene3D" id="2.60.200.20">
    <property type="match status" value="1"/>
</dbReference>
<evidence type="ECO:0000259" key="1">
    <source>
        <dbReference type="PROSITE" id="PS50006"/>
    </source>
</evidence>
<dbReference type="EMBL" id="JXAK01000025">
    <property type="protein sequence ID" value="KIL40172.1"/>
    <property type="molecule type" value="Genomic_DNA"/>
</dbReference>
<evidence type="ECO:0000313" key="3">
    <source>
        <dbReference type="Proteomes" id="UP000031967"/>
    </source>
</evidence>
<dbReference type="InterPro" id="IPR050923">
    <property type="entry name" value="Cell_Proc_Reg/RNA_Proc"/>
</dbReference>
<gene>
    <name evidence="2" type="ORF">SD70_15220</name>
</gene>
<dbReference type="RefSeq" id="WP_041048373.1">
    <property type="nucleotide sequence ID" value="NZ_JXAK01000025.1"/>
</dbReference>
<dbReference type="Proteomes" id="UP000031967">
    <property type="component" value="Unassembled WGS sequence"/>
</dbReference>
<evidence type="ECO:0000313" key="2">
    <source>
        <dbReference type="EMBL" id="KIL40172.1"/>
    </source>
</evidence>
<protein>
    <recommendedName>
        <fullName evidence="1">FHA domain-containing protein</fullName>
    </recommendedName>
</protein>
<dbReference type="CDD" id="cd00060">
    <property type="entry name" value="FHA"/>
    <property type="match status" value="1"/>
</dbReference>
<comment type="caution">
    <text evidence="2">The sequence shown here is derived from an EMBL/GenBank/DDBJ whole genome shotgun (WGS) entry which is preliminary data.</text>
</comment>
<dbReference type="Pfam" id="PF00498">
    <property type="entry name" value="FHA"/>
    <property type="match status" value="1"/>
</dbReference>
<sequence>MLRKPADVTVLLKPDPRDHFLSDVYAYLEVTDGGHPLKRIMLRQAPLVIGRSGEHTDYRLDGEGVSRRHVEIVYDEGAYYAKDLGSMNGTLWNGESMVPYRAYPLQEGDCLTVARTELRFRFVENIRKTV</sequence>
<reference evidence="2 3" key="1">
    <citation type="submission" date="2014-12" db="EMBL/GenBank/DDBJ databases">
        <title>Draft genome sequence of Paenibacillus kamchatkensis strain B-2647.</title>
        <authorList>
            <person name="Karlyshev A.V."/>
            <person name="Kudryashova E.B."/>
        </authorList>
    </citation>
    <scope>NUCLEOTIDE SEQUENCE [LARGE SCALE GENOMIC DNA]</scope>
    <source>
        <strain evidence="2 3">VKM B-2647</strain>
    </source>
</reference>
<dbReference type="SMART" id="SM00240">
    <property type="entry name" value="FHA"/>
    <property type="match status" value="1"/>
</dbReference>
<dbReference type="InterPro" id="IPR000253">
    <property type="entry name" value="FHA_dom"/>
</dbReference>
<dbReference type="PROSITE" id="PS50006">
    <property type="entry name" value="FHA_DOMAIN"/>
    <property type="match status" value="1"/>
</dbReference>
<organism evidence="2 3">
    <name type="scientific">Gordoniibacillus kamchatkensis</name>
    <dbReference type="NCBI Taxonomy" id="1590651"/>
    <lineage>
        <taxon>Bacteria</taxon>
        <taxon>Bacillati</taxon>
        <taxon>Bacillota</taxon>
        <taxon>Bacilli</taxon>
        <taxon>Bacillales</taxon>
        <taxon>Paenibacillaceae</taxon>
        <taxon>Gordoniibacillus</taxon>
    </lineage>
</organism>
<name>A0ABR5AGQ0_9BACL</name>
<feature type="domain" description="FHA" evidence="1">
    <location>
        <begin position="47"/>
        <end position="97"/>
    </location>
</feature>